<reference evidence="3" key="1">
    <citation type="journal article" date="2019" name="Int. J. Syst. Evol. Microbiol.">
        <title>The Global Catalogue of Microorganisms (GCM) 10K type strain sequencing project: providing services to taxonomists for standard genome sequencing and annotation.</title>
        <authorList>
            <consortium name="The Broad Institute Genomics Platform"/>
            <consortium name="The Broad Institute Genome Sequencing Center for Infectious Disease"/>
            <person name="Wu L."/>
            <person name="Ma J."/>
        </authorList>
    </citation>
    <scope>NUCLEOTIDE SEQUENCE [LARGE SCALE GENOMIC DNA]</scope>
    <source>
        <strain evidence="3">KCTC 12848</strain>
    </source>
</reference>
<organism evidence="2 3">
    <name type="scientific">Saccharothrix xinjiangensis</name>
    <dbReference type="NCBI Taxonomy" id="204798"/>
    <lineage>
        <taxon>Bacteria</taxon>
        <taxon>Bacillati</taxon>
        <taxon>Actinomycetota</taxon>
        <taxon>Actinomycetes</taxon>
        <taxon>Pseudonocardiales</taxon>
        <taxon>Pseudonocardiaceae</taxon>
        <taxon>Saccharothrix</taxon>
    </lineage>
</organism>
<gene>
    <name evidence="2" type="ORF">ACFPFM_30400</name>
</gene>
<accession>A0ABV9Y897</accession>
<name>A0ABV9Y897_9PSEU</name>
<dbReference type="EMBL" id="JBHSJB010000028">
    <property type="protein sequence ID" value="MFC5058044.1"/>
    <property type="molecule type" value="Genomic_DNA"/>
</dbReference>
<evidence type="ECO:0000256" key="1">
    <source>
        <dbReference type="SAM" id="MobiDB-lite"/>
    </source>
</evidence>
<sequence>MESPARPKSLRRSPFGRVMMTRTWTRDRRPHPEPVATALLRATRATALPAPARSGGARPRAT</sequence>
<comment type="caution">
    <text evidence="2">The sequence shown here is derived from an EMBL/GenBank/DDBJ whole genome shotgun (WGS) entry which is preliminary data.</text>
</comment>
<proteinExistence type="predicted"/>
<evidence type="ECO:0000313" key="2">
    <source>
        <dbReference type="EMBL" id="MFC5058044.1"/>
    </source>
</evidence>
<protein>
    <submittedName>
        <fullName evidence="2">Uncharacterized protein</fullName>
    </submittedName>
</protein>
<evidence type="ECO:0000313" key="3">
    <source>
        <dbReference type="Proteomes" id="UP001595833"/>
    </source>
</evidence>
<dbReference type="Proteomes" id="UP001595833">
    <property type="component" value="Unassembled WGS sequence"/>
</dbReference>
<dbReference type="RefSeq" id="WP_344036335.1">
    <property type="nucleotide sequence ID" value="NZ_BAAAKE010000004.1"/>
</dbReference>
<keyword evidence="3" id="KW-1185">Reference proteome</keyword>
<feature type="region of interest" description="Disordered" evidence="1">
    <location>
        <begin position="1"/>
        <end position="32"/>
    </location>
</feature>